<feature type="DNA-binding region" description="H-T-H motif" evidence="2">
    <location>
        <begin position="18"/>
        <end position="37"/>
    </location>
</feature>
<evidence type="ECO:0000313" key="5">
    <source>
        <dbReference type="Proteomes" id="UP000248749"/>
    </source>
</evidence>
<dbReference type="Pfam" id="PF00440">
    <property type="entry name" value="TetR_N"/>
    <property type="match status" value="1"/>
</dbReference>
<evidence type="ECO:0000259" key="3">
    <source>
        <dbReference type="PROSITE" id="PS50977"/>
    </source>
</evidence>
<dbReference type="Proteomes" id="UP000248749">
    <property type="component" value="Unassembled WGS sequence"/>
</dbReference>
<dbReference type="SUPFAM" id="SSF46689">
    <property type="entry name" value="Homeodomain-like"/>
    <property type="match status" value="1"/>
</dbReference>
<organism evidence="4 5">
    <name type="scientific">Micromonospora deserti</name>
    <dbReference type="NCBI Taxonomy" id="2070366"/>
    <lineage>
        <taxon>Bacteria</taxon>
        <taxon>Bacillati</taxon>
        <taxon>Actinomycetota</taxon>
        <taxon>Actinomycetes</taxon>
        <taxon>Micromonosporales</taxon>
        <taxon>Micromonosporaceae</taxon>
        <taxon>Micromonospora</taxon>
    </lineage>
</organism>
<comment type="caution">
    <text evidence="4">The sequence shown here is derived from an EMBL/GenBank/DDBJ whole genome shotgun (WGS) entry which is preliminary data.</text>
</comment>
<protein>
    <submittedName>
        <fullName evidence="4">TetR family transcriptional regulator</fullName>
    </submittedName>
</protein>
<dbReference type="InterPro" id="IPR041674">
    <property type="entry name" value="TetR_C_22"/>
</dbReference>
<dbReference type="Gene3D" id="1.10.357.10">
    <property type="entry name" value="Tetracycline Repressor, domain 2"/>
    <property type="match status" value="1"/>
</dbReference>
<dbReference type="InterPro" id="IPR001647">
    <property type="entry name" value="HTH_TetR"/>
</dbReference>
<dbReference type="InterPro" id="IPR009057">
    <property type="entry name" value="Homeodomain-like_sf"/>
</dbReference>
<dbReference type="PROSITE" id="PS01081">
    <property type="entry name" value="HTH_TETR_1"/>
    <property type="match status" value="1"/>
</dbReference>
<sequence length="201" mass="21731">MVDTCGVLIDEIGYDRLSATMIAHRAGVTIGSLHQFFPDKRAVAQALALRAVDAYARQLQDRFARDGLTHWWDGVGAGIDEYIVLYRAVPGIRIVHRDDVVVGARAPDADPGDGDAIAAQLTRALTARFAVADPGRLHVALDVAVAVCAALVRFAFRRQPGGDERVLTEAKEFVQACLRHHLSLAESAAAAPSARNEGRRR</sequence>
<feature type="domain" description="HTH tetR-type" evidence="3">
    <location>
        <begin position="1"/>
        <end position="55"/>
    </location>
</feature>
<dbReference type="InterPro" id="IPR023772">
    <property type="entry name" value="DNA-bd_HTH_TetR-type_CS"/>
</dbReference>
<evidence type="ECO:0000313" key="4">
    <source>
        <dbReference type="EMBL" id="PZF92021.1"/>
    </source>
</evidence>
<dbReference type="PROSITE" id="PS50977">
    <property type="entry name" value="HTH_TETR_2"/>
    <property type="match status" value="1"/>
</dbReference>
<accession>A0A2W2BXJ3</accession>
<proteinExistence type="predicted"/>
<evidence type="ECO:0000256" key="2">
    <source>
        <dbReference type="PROSITE-ProRule" id="PRU00335"/>
    </source>
</evidence>
<name>A0A2W2BXJ3_9ACTN</name>
<keyword evidence="5" id="KW-1185">Reference proteome</keyword>
<reference evidence="4 5" key="1">
    <citation type="submission" date="2018-01" db="EMBL/GenBank/DDBJ databases">
        <title>Draft genome sequence of Salinispora sp. 13K206.</title>
        <authorList>
            <person name="Sahin N."/>
            <person name="Saygin H."/>
            <person name="Ay H."/>
        </authorList>
    </citation>
    <scope>NUCLEOTIDE SEQUENCE [LARGE SCALE GENOMIC DNA]</scope>
    <source>
        <strain evidence="4 5">13K206</strain>
    </source>
</reference>
<gene>
    <name evidence="4" type="ORF">C1I99_22420</name>
</gene>
<dbReference type="GO" id="GO:0003677">
    <property type="term" value="F:DNA binding"/>
    <property type="evidence" value="ECO:0007669"/>
    <property type="project" value="UniProtKB-UniRule"/>
</dbReference>
<evidence type="ECO:0000256" key="1">
    <source>
        <dbReference type="ARBA" id="ARBA00023125"/>
    </source>
</evidence>
<dbReference type="AlphaFoldDB" id="A0A2W2BXJ3"/>
<dbReference type="EMBL" id="POUB01000188">
    <property type="protein sequence ID" value="PZF92021.1"/>
    <property type="molecule type" value="Genomic_DNA"/>
</dbReference>
<dbReference type="OrthoDB" id="9816320at2"/>
<keyword evidence="1 2" id="KW-0238">DNA-binding</keyword>
<dbReference type="Pfam" id="PF17928">
    <property type="entry name" value="TetR_C_22"/>
    <property type="match status" value="1"/>
</dbReference>